<evidence type="ECO:0000313" key="3">
    <source>
        <dbReference type="Proteomes" id="UP000588112"/>
    </source>
</evidence>
<keyword evidence="3" id="KW-1185">Reference proteome</keyword>
<dbReference type="GO" id="GO:0003700">
    <property type="term" value="F:DNA-binding transcription factor activity"/>
    <property type="evidence" value="ECO:0007669"/>
    <property type="project" value="InterPro"/>
</dbReference>
<dbReference type="PRINTS" id="PR00598">
    <property type="entry name" value="HTHMARR"/>
</dbReference>
<dbReference type="InterPro" id="IPR036388">
    <property type="entry name" value="WH-like_DNA-bd_sf"/>
</dbReference>
<keyword evidence="2" id="KW-0238">DNA-binding</keyword>
<proteinExistence type="predicted"/>
<dbReference type="Proteomes" id="UP000588112">
    <property type="component" value="Unassembled WGS sequence"/>
</dbReference>
<protein>
    <submittedName>
        <fullName evidence="2">DNA-binding MarR family transcriptional regulator</fullName>
    </submittedName>
</protein>
<dbReference type="AlphaFoldDB" id="A0A7W9DRH4"/>
<accession>A0A7W9DRH4</accession>
<dbReference type="EMBL" id="JACHBR010000001">
    <property type="protein sequence ID" value="MBB5628104.1"/>
    <property type="molecule type" value="Genomic_DNA"/>
</dbReference>
<organism evidence="2 3">
    <name type="scientific">Sphaerisporangium krabiense</name>
    <dbReference type="NCBI Taxonomy" id="763782"/>
    <lineage>
        <taxon>Bacteria</taxon>
        <taxon>Bacillati</taxon>
        <taxon>Actinomycetota</taxon>
        <taxon>Actinomycetes</taxon>
        <taxon>Streptosporangiales</taxon>
        <taxon>Streptosporangiaceae</taxon>
        <taxon>Sphaerisporangium</taxon>
    </lineage>
</organism>
<dbReference type="GO" id="GO:0003677">
    <property type="term" value="F:DNA binding"/>
    <property type="evidence" value="ECO:0007669"/>
    <property type="project" value="UniProtKB-KW"/>
</dbReference>
<dbReference type="PANTHER" id="PTHR39515:SF2">
    <property type="entry name" value="HTH-TYPE TRANSCRIPTIONAL REGULATOR RV0880"/>
    <property type="match status" value="1"/>
</dbReference>
<dbReference type="Gene3D" id="1.10.10.10">
    <property type="entry name" value="Winged helix-like DNA-binding domain superfamily/Winged helix DNA-binding domain"/>
    <property type="match status" value="1"/>
</dbReference>
<gene>
    <name evidence="2" type="ORF">BJ981_003803</name>
</gene>
<feature type="domain" description="HTH marR-type" evidence="1">
    <location>
        <begin position="12"/>
        <end position="140"/>
    </location>
</feature>
<reference evidence="2 3" key="1">
    <citation type="submission" date="2020-08" db="EMBL/GenBank/DDBJ databases">
        <title>Sequencing the genomes of 1000 actinobacteria strains.</title>
        <authorList>
            <person name="Klenk H.-P."/>
        </authorList>
    </citation>
    <scope>NUCLEOTIDE SEQUENCE [LARGE SCALE GENOMIC DNA]</scope>
    <source>
        <strain evidence="2 3">DSM 45790</strain>
    </source>
</reference>
<dbReference type="InterPro" id="IPR036390">
    <property type="entry name" value="WH_DNA-bd_sf"/>
</dbReference>
<name>A0A7W9DRH4_9ACTN</name>
<dbReference type="SUPFAM" id="SSF46785">
    <property type="entry name" value="Winged helix' DNA-binding domain"/>
    <property type="match status" value="1"/>
</dbReference>
<dbReference type="SMART" id="SM00347">
    <property type="entry name" value="HTH_MARR"/>
    <property type="match status" value="1"/>
</dbReference>
<sequence>MEIPGSARDFPAADVTAAFERLTRFLVRLGARGDLSLTAVAALGTLERSGPCRLTELAAREGVTQPAMTQLVSRLQDSGLVARAGDPEDRRVVQVHITDAGRAALAERRGTRAGMLAELMARLGEDDRAALLAAAPAIDRLTRLVPEDRWTVRRPL</sequence>
<dbReference type="InterPro" id="IPR052526">
    <property type="entry name" value="HTH-type_Bedaq_tolerance"/>
</dbReference>
<dbReference type="Pfam" id="PF01047">
    <property type="entry name" value="MarR"/>
    <property type="match status" value="1"/>
</dbReference>
<evidence type="ECO:0000313" key="2">
    <source>
        <dbReference type="EMBL" id="MBB5628104.1"/>
    </source>
</evidence>
<evidence type="ECO:0000259" key="1">
    <source>
        <dbReference type="PROSITE" id="PS50995"/>
    </source>
</evidence>
<dbReference type="PANTHER" id="PTHR39515">
    <property type="entry name" value="CONSERVED PROTEIN"/>
    <property type="match status" value="1"/>
</dbReference>
<dbReference type="RefSeq" id="WP_184612669.1">
    <property type="nucleotide sequence ID" value="NZ_BOOS01000017.1"/>
</dbReference>
<dbReference type="InterPro" id="IPR000835">
    <property type="entry name" value="HTH_MarR-typ"/>
</dbReference>
<dbReference type="PROSITE" id="PS50995">
    <property type="entry name" value="HTH_MARR_2"/>
    <property type="match status" value="1"/>
</dbReference>
<comment type="caution">
    <text evidence="2">The sequence shown here is derived from an EMBL/GenBank/DDBJ whole genome shotgun (WGS) entry which is preliminary data.</text>
</comment>